<keyword evidence="3" id="KW-1185">Reference proteome</keyword>
<feature type="region of interest" description="Disordered" evidence="1">
    <location>
        <begin position="258"/>
        <end position="417"/>
    </location>
</feature>
<evidence type="ECO:0000256" key="1">
    <source>
        <dbReference type="SAM" id="MobiDB-lite"/>
    </source>
</evidence>
<accession>K0TLH7</accession>
<gene>
    <name evidence="2" type="ORF">THAOC_02968</name>
</gene>
<organism evidence="2 3">
    <name type="scientific">Thalassiosira oceanica</name>
    <name type="common">Marine diatom</name>
    <dbReference type="NCBI Taxonomy" id="159749"/>
    <lineage>
        <taxon>Eukaryota</taxon>
        <taxon>Sar</taxon>
        <taxon>Stramenopiles</taxon>
        <taxon>Ochrophyta</taxon>
        <taxon>Bacillariophyta</taxon>
        <taxon>Coscinodiscophyceae</taxon>
        <taxon>Thalassiosirophycidae</taxon>
        <taxon>Thalassiosirales</taxon>
        <taxon>Thalassiosiraceae</taxon>
        <taxon>Thalassiosira</taxon>
    </lineage>
</organism>
<evidence type="ECO:0000313" key="2">
    <source>
        <dbReference type="EMBL" id="EJK75311.1"/>
    </source>
</evidence>
<sequence length="437" mass="46784">MSEVQVRASARFPALLCISLSYRFRVTSLSLYEICPPLGLFAPSPFFGQSARELRPVAAEVRPAAHCSSSTASSRPAWRTAWREDRPSRTRRRGRRRRRSPSPGRAGAGAPRRDGTAPVEVGASRQRARSGALRMEGRGAEAVRHSGRGVGNKPRPPWEREYKPLPPGGARVLKVKRRPPAHPGGGGDTARDEVESRGASCRQASLPTPAGSRPPSNPGPAATRQRRQQSVKEAAAFILIPLLTRLQLTLRRRSPCGADRSLRGVQHGPRRGAGQLEVGRRRRRSLSTWGVLGRSRGGRPAHDDDAGRRGDEDGRGAPEVAGEDDASSPISTRGVTGPIVTGAGGPDGHSIAPRERVGLPDSHQGAPPVLCPPPRPSTRRRTLTGPGFSSPAAAGDNGRREQDVWVRRPSRGGDRPTATLLRRLFRLAVDGSSGGAV</sequence>
<protein>
    <submittedName>
        <fullName evidence="2">Uncharacterized protein</fullName>
    </submittedName>
</protein>
<feature type="compositionally biased region" description="Basic and acidic residues" evidence="1">
    <location>
        <begin position="300"/>
        <end position="316"/>
    </location>
</feature>
<proteinExistence type="predicted"/>
<feature type="compositionally biased region" description="Low complexity" evidence="1">
    <location>
        <begin position="101"/>
        <end position="110"/>
    </location>
</feature>
<dbReference type="AlphaFoldDB" id="K0TLH7"/>
<feature type="compositionally biased region" description="Basic and acidic residues" evidence="1">
    <location>
        <begin position="397"/>
        <end position="414"/>
    </location>
</feature>
<reference evidence="2 3" key="1">
    <citation type="journal article" date="2012" name="Genome Biol.">
        <title>Genome and low-iron response of an oceanic diatom adapted to chronic iron limitation.</title>
        <authorList>
            <person name="Lommer M."/>
            <person name="Specht M."/>
            <person name="Roy A.S."/>
            <person name="Kraemer L."/>
            <person name="Andreson R."/>
            <person name="Gutowska M.A."/>
            <person name="Wolf J."/>
            <person name="Bergner S.V."/>
            <person name="Schilhabel M.B."/>
            <person name="Klostermeier U.C."/>
            <person name="Beiko R.G."/>
            <person name="Rosenstiel P."/>
            <person name="Hippler M."/>
            <person name="Laroche J."/>
        </authorList>
    </citation>
    <scope>NUCLEOTIDE SEQUENCE [LARGE SCALE GENOMIC DNA]</scope>
    <source>
        <strain evidence="2 3">CCMP1005</strain>
    </source>
</reference>
<feature type="compositionally biased region" description="Basic and acidic residues" evidence="1">
    <location>
        <begin position="135"/>
        <end position="144"/>
    </location>
</feature>
<evidence type="ECO:0000313" key="3">
    <source>
        <dbReference type="Proteomes" id="UP000266841"/>
    </source>
</evidence>
<feature type="region of interest" description="Disordered" evidence="1">
    <location>
        <begin position="62"/>
        <end position="229"/>
    </location>
</feature>
<comment type="caution">
    <text evidence="2">The sequence shown here is derived from an EMBL/GenBank/DDBJ whole genome shotgun (WGS) entry which is preliminary data.</text>
</comment>
<dbReference type="Proteomes" id="UP000266841">
    <property type="component" value="Unassembled WGS sequence"/>
</dbReference>
<feature type="compositionally biased region" description="Basic residues" evidence="1">
    <location>
        <begin position="89"/>
        <end position="100"/>
    </location>
</feature>
<name>K0TLH7_THAOC</name>
<dbReference type="EMBL" id="AGNL01003008">
    <property type="protein sequence ID" value="EJK75311.1"/>
    <property type="molecule type" value="Genomic_DNA"/>
</dbReference>